<gene>
    <name evidence="7" type="ORF">TRICI_002998</name>
</gene>
<evidence type="ECO:0000256" key="2">
    <source>
        <dbReference type="ARBA" id="ARBA00022771"/>
    </source>
</evidence>
<evidence type="ECO:0000256" key="3">
    <source>
        <dbReference type="ARBA" id="ARBA00022833"/>
    </source>
</evidence>
<reference evidence="7" key="1">
    <citation type="journal article" date="2019" name="G3 (Bethesda)">
        <title>Genome Assemblies of Two Rare Opportunistic Yeast Pathogens: Diutina rugosa (syn. Candida rugosa) and Trichomonascus ciferrii (syn. Candida ciferrii).</title>
        <authorList>
            <person name="Mixao V."/>
            <person name="Saus E."/>
            <person name="Hansen A.P."/>
            <person name="Lass-Florl C."/>
            <person name="Gabaldon T."/>
        </authorList>
    </citation>
    <scope>NUCLEOTIDE SEQUENCE</scope>
    <source>
        <strain evidence="7">CBS 4856</strain>
    </source>
</reference>
<dbReference type="PROSITE" id="PS50966">
    <property type="entry name" value="ZF_SWIM"/>
    <property type="match status" value="1"/>
</dbReference>
<keyword evidence="1" id="KW-0479">Metal-binding</keyword>
<dbReference type="PANTHER" id="PTHR31973:SF187">
    <property type="entry name" value="MUTATOR TRANSPOSASE MUDRA PROTEIN"/>
    <property type="match status" value="1"/>
</dbReference>
<dbReference type="VEuPathDB" id="FungiDB:TRICI_002998"/>
<evidence type="ECO:0000313" key="8">
    <source>
        <dbReference type="Proteomes" id="UP000761534"/>
    </source>
</evidence>
<dbReference type="SMART" id="SM00575">
    <property type="entry name" value="ZnF_PMZ"/>
    <property type="match status" value="1"/>
</dbReference>
<feature type="domain" description="SWIM-type" evidence="6">
    <location>
        <begin position="787"/>
        <end position="819"/>
    </location>
</feature>
<dbReference type="OrthoDB" id="683469at2759"/>
<evidence type="ECO:0000256" key="1">
    <source>
        <dbReference type="ARBA" id="ARBA00022723"/>
    </source>
</evidence>
<feature type="region of interest" description="Disordered" evidence="5">
    <location>
        <begin position="16"/>
        <end position="122"/>
    </location>
</feature>
<accession>A0A642V499</accession>
<dbReference type="EMBL" id="SWFS01000209">
    <property type="protein sequence ID" value="KAA8914101.1"/>
    <property type="molecule type" value="Genomic_DNA"/>
</dbReference>
<dbReference type="PANTHER" id="PTHR31973">
    <property type="entry name" value="POLYPROTEIN, PUTATIVE-RELATED"/>
    <property type="match status" value="1"/>
</dbReference>
<dbReference type="Proteomes" id="UP000761534">
    <property type="component" value="Unassembled WGS sequence"/>
</dbReference>
<sequence length="942" mass="107443">MQDTGHFLGYLESIAAKSSESPSRNVQFPTSSPVGTTETNPIDLEDDDDGQALLEDRGMPEPEEPPGSSSPCTIDRGTPGFAKDYYNNESEEDQQEGITEKTKPKRIRKKRNNRPGMYNMGSQINSSAEVDASDARLLTELSTTERIREQWEDRDLVKNTCYISMDEALFDVWCYNSFSAKRMPGKEGGQRNRYAKTWKCADAGCGFKIRVVVSEAPRIGEDGAETKTELEMKKTFSRRFSKYHVRIFREIKEPEPANQDADDFGGFLELMSYAFFGKKVDQVREKWGKRKKTAYDLVVDTDPHEYCEDYDAAEDQDIQNDVFCSNGPLENEAACGTTETAEVFSRPGATLKKAAPCRPELSDEDPDVLACGYDDIEYGVGDDVQKGKAYEFAKLFYRKTRINPNVLEKAAKEYRSMRVKDEFRMMYCATEEMLAFQDVLRPLIALHGTFSKRKVYGNHVIMLAAASSGNNNVAIMAFAIAPSESEESWCLFLRHLLASYPKLFEKKNSVGLISGAQKGLENALNTEMSDQVHFACFKHLMPSIKNYPPLKGDGKKIAEVQERVNQLVTSDGCDSAQQVKIVEHIQWLRDNVPPPRGTNPTYLLLTDPDWIPKWVDAFRDASKFNCVTSNYSEQINKCLVPARELNWFQSVREVIAQQKSFIAKNEGLLRQHECFFMGNEGFTLMATKRVINSEKIISEDYKVTVYDNKKGRVDLVQEKYDEFYNPKGMNFKKSFGKILSADPKAILTELKRAKLTNHLKGSFFLHEEHVSKTRGLRLHTWNSKQSYDVDLEARTCICGYFQNDQFPCPHALAVIYRLNLNPVDFAHYSYTVHGLLEAIYRARERSAPTDMPISELLEIVENYILDEESDIDASFMKPTEKARGLKWRLKREELLVRPGILMDDPEKEERPTTTRRYTHKNIHCKLPGFYGHTLHPMDANAE</sequence>
<evidence type="ECO:0000259" key="6">
    <source>
        <dbReference type="PROSITE" id="PS50966"/>
    </source>
</evidence>
<dbReference type="Pfam" id="PF04434">
    <property type="entry name" value="SWIM"/>
    <property type="match status" value="1"/>
</dbReference>
<dbReference type="InterPro" id="IPR007527">
    <property type="entry name" value="Znf_SWIM"/>
</dbReference>
<keyword evidence="8" id="KW-1185">Reference proteome</keyword>
<keyword evidence="3" id="KW-0862">Zinc</keyword>
<evidence type="ECO:0000313" key="7">
    <source>
        <dbReference type="EMBL" id="KAA8914101.1"/>
    </source>
</evidence>
<dbReference type="GO" id="GO:0008270">
    <property type="term" value="F:zinc ion binding"/>
    <property type="evidence" value="ECO:0007669"/>
    <property type="project" value="UniProtKB-KW"/>
</dbReference>
<feature type="compositionally biased region" description="Polar residues" evidence="5">
    <location>
        <begin position="16"/>
        <end position="40"/>
    </location>
</feature>
<feature type="compositionally biased region" description="Basic residues" evidence="5">
    <location>
        <begin position="103"/>
        <end position="113"/>
    </location>
</feature>
<dbReference type="InterPro" id="IPR006564">
    <property type="entry name" value="Znf_PMZ"/>
</dbReference>
<proteinExistence type="predicted"/>
<evidence type="ECO:0000256" key="5">
    <source>
        <dbReference type="SAM" id="MobiDB-lite"/>
    </source>
</evidence>
<keyword evidence="2 4" id="KW-0863">Zinc-finger</keyword>
<organism evidence="7 8">
    <name type="scientific">Trichomonascus ciferrii</name>
    <dbReference type="NCBI Taxonomy" id="44093"/>
    <lineage>
        <taxon>Eukaryota</taxon>
        <taxon>Fungi</taxon>
        <taxon>Dikarya</taxon>
        <taxon>Ascomycota</taxon>
        <taxon>Saccharomycotina</taxon>
        <taxon>Dipodascomycetes</taxon>
        <taxon>Dipodascales</taxon>
        <taxon>Trichomonascaceae</taxon>
        <taxon>Trichomonascus</taxon>
        <taxon>Trichomonascus ciferrii complex</taxon>
    </lineage>
</organism>
<protein>
    <recommendedName>
        <fullName evidence="6">SWIM-type domain-containing protein</fullName>
    </recommendedName>
</protein>
<dbReference type="AlphaFoldDB" id="A0A642V499"/>
<evidence type="ECO:0000256" key="4">
    <source>
        <dbReference type="PROSITE-ProRule" id="PRU00325"/>
    </source>
</evidence>
<comment type="caution">
    <text evidence="7">The sequence shown here is derived from an EMBL/GenBank/DDBJ whole genome shotgun (WGS) entry which is preliminary data.</text>
</comment>
<name>A0A642V499_9ASCO</name>